<gene>
    <name evidence="1" type="ORF">KP509_32G000500</name>
</gene>
<comment type="caution">
    <text evidence="1">The sequence shown here is derived from an EMBL/GenBank/DDBJ whole genome shotgun (WGS) entry which is preliminary data.</text>
</comment>
<name>A0A8T2QSL3_CERRI</name>
<protein>
    <submittedName>
        <fullName evidence="1">Uncharacterized protein</fullName>
    </submittedName>
</protein>
<evidence type="ECO:0000313" key="2">
    <source>
        <dbReference type="Proteomes" id="UP000825935"/>
    </source>
</evidence>
<dbReference type="AlphaFoldDB" id="A0A8T2QSL3"/>
<dbReference type="EMBL" id="CM035437">
    <property type="protein sequence ID" value="KAH7286313.1"/>
    <property type="molecule type" value="Genomic_DNA"/>
</dbReference>
<proteinExistence type="predicted"/>
<keyword evidence="2" id="KW-1185">Reference proteome</keyword>
<dbReference type="Proteomes" id="UP000825935">
    <property type="component" value="Chromosome 32"/>
</dbReference>
<reference evidence="1" key="1">
    <citation type="submission" date="2021-08" db="EMBL/GenBank/DDBJ databases">
        <title>WGS assembly of Ceratopteris richardii.</title>
        <authorList>
            <person name="Marchant D.B."/>
            <person name="Chen G."/>
            <person name="Jenkins J."/>
            <person name="Shu S."/>
            <person name="Leebens-Mack J."/>
            <person name="Grimwood J."/>
            <person name="Schmutz J."/>
            <person name="Soltis P."/>
            <person name="Soltis D."/>
            <person name="Chen Z.-H."/>
        </authorList>
    </citation>
    <scope>NUCLEOTIDE SEQUENCE</scope>
    <source>
        <strain evidence="1">Whitten #5841</strain>
        <tissue evidence="1">Leaf</tissue>
    </source>
</reference>
<accession>A0A8T2QSL3</accession>
<evidence type="ECO:0000313" key="1">
    <source>
        <dbReference type="EMBL" id="KAH7286313.1"/>
    </source>
</evidence>
<sequence>MRGLCNPLIMGCFTKGTMLDVSQLRYFTSCGQTLSIVD</sequence>
<organism evidence="1 2">
    <name type="scientific">Ceratopteris richardii</name>
    <name type="common">Triangle waterfern</name>
    <dbReference type="NCBI Taxonomy" id="49495"/>
    <lineage>
        <taxon>Eukaryota</taxon>
        <taxon>Viridiplantae</taxon>
        <taxon>Streptophyta</taxon>
        <taxon>Embryophyta</taxon>
        <taxon>Tracheophyta</taxon>
        <taxon>Polypodiopsida</taxon>
        <taxon>Polypodiidae</taxon>
        <taxon>Polypodiales</taxon>
        <taxon>Pteridineae</taxon>
        <taxon>Pteridaceae</taxon>
        <taxon>Parkerioideae</taxon>
        <taxon>Ceratopteris</taxon>
    </lineage>
</organism>